<proteinExistence type="predicted"/>
<protein>
    <submittedName>
        <fullName evidence="1">Uncharacterized protein</fullName>
    </submittedName>
</protein>
<dbReference type="EMBL" id="JARKNE010000002">
    <property type="protein sequence ID" value="KAK5842206.1"/>
    <property type="molecule type" value="Genomic_DNA"/>
</dbReference>
<evidence type="ECO:0000313" key="1">
    <source>
        <dbReference type="EMBL" id="KAK5842206.1"/>
    </source>
</evidence>
<comment type="caution">
    <text evidence="1">The sequence shown here is derived from an EMBL/GenBank/DDBJ whole genome shotgun (WGS) entry which is preliminary data.</text>
</comment>
<reference evidence="1 2" key="1">
    <citation type="submission" date="2023-03" db="EMBL/GenBank/DDBJ databases">
        <title>WGS of Gossypium arboreum.</title>
        <authorList>
            <person name="Yu D."/>
        </authorList>
    </citation>
    <scope>NUCLEOTIDE SEQUENCE [LARGE SCALE GENOMIC DNA]</scope>
    <source>
        <tissue evidence="1">Leaf</tissue>
    </source>
</reference>
<dbReference type="Proteomes" id="UP001358586">
    <property type="component" value="Chromosome 2"/>
</dbReference>
<accession>A0ABR0QSA0</accession>
<organism evidence="1 2">
    <name type="scientific">Gossypium arboreum</name>
    <name type="common">Tree cotton</name>
    <name type="synonym">Gossypium nanking</name>
    <dbReference type="NCBI Taxonomy" id="29729"/>
    <lineage>
        <taxon>Eukaryota</taxon>
        <taxon>Viridiplantae</taxon>
        <taxon>Streptophyta</taxon>
        <taxon>Embryophyta</taxon>
        <taxon>Tracheophyta</taxon>
        <taxon>Spermatophyta</taxon>
        <taxon>Magnoliopsida</taxon>
        <taxon>eudicotyledons</taxon>
        <taxon>Gunneridae</taxon>
        <taxon>Pentapetalae</taxon>
        <taxon>rosids</taxon>
        <taxon>malvids</taxon>
        <taxon>Malvales</taxon>
        <taxon>Malvaceae</taxon>
        <taxon>Malvoideae</taxon>
        <taxon>Gossypium</taxon>
    </lineage>
</organism>
<sequence>MKSYKFAKAILYKLEDMFRSQAALARYSAITSSMNSYQTPRTPIKDHMITLMRYSVKVANN</sequence>
<keyword evidence="2" id="KW-1185">Reference proteome</keyword>
<gene>
    <name evidence="1" type="ORF">PVK06_004536</name>
</gene>
<name>A0ABR0QSA0_GOSAR</name>
<evidence type="ECO:0000313" key="2">
    <source>
        <dbReference type="Proteomes" id="UP001358586"/>
    </source>
</evidence>